<proteinExistence type="predicted"/>
<comment type="caution">
    <text evidence="2">The sequence shown here is derived from an EMBL/GenBank/DDBJ whole genome shotgun (WGS) entry which is preliminary data.</text>
</comment>
<dbReference type="AlphaFoldDB" id="D9PGJ3"/>
<reference evidence="2" key="1">
    <citation type="submission" date="2010-07" db="EMBL/GenBank/DDBJ databases">
        <authorList>
            <consortium name="CONSOLIDER consortium CSD2007-00005"/>
            <person name="Guazzaroni M.-E."/>
            <person name="Richter M."/>
            <person name="Garcia-Salamanca A."/>
            <person name="Yarza P."/>
            <person name="Ferrer M."/>
        </authorList>
    </citation>
    <scope>NUCLEOTIDE SEQUENCE</scope>
</reference>
<dbReference type="Pfam" id="PF07687">
    <property type="entry name" value="M20_dimer"/>
    <property type="match status" value="1"/>
</dbReference>
<dbReference type="InterPro" id="IPR011650">
    <property type="entry name" value="Peptidase_M20_dimer"/>
</dbReference>
<dbReference type="EC" id="3.5.1.18" evidence="2"/>
<evidence type="ECO:0000259" key="1">
    <source>
        <dbReference type="Pfam" id="PF07687"/>
    </source>
</evidence>
<reference evidence="2" key="2">
    <citation type="journal article" date="2011" name="Microb. Ecol.">
        <title>Taxonomic and Functional Metagenomic Profiling of the Microbial Community in the Anoxic Sediment of a Sub-saline Shallow Lake (Laguna de Carrizo, Central Spain).</title>
        <authorList>
            <person name="Ferrer M."/>
            <person name="Guazzaroni M.E."/>
            <person name="Richter M."/>
            <person name="Garcia-Salamanca A."/>
            <person name="Yarza P."/>
            <person name="Suarez-Suarez A."/>
            <person name="Solano J."/>
            <person name="Alcaide M."/>
            <person name="van Dillewijn P."/>
            <person name="Molina-Henares M.A."/>
            <person name="Lopez-Cortes N."/>
            <person name="Al-Ramahi Y."/>
            <person name="Guerrero C."/>
            <person name="Acosta A."/>
            <person name="de Eugenio L.I."/>
            <person name="Martinez V."/>
            <person name="Marques S."/>
            <person name="Rojo F."/>
            <person name="Santero E."/>
            <person name="Genilloud O."/>
            <person name="Perez-Perez J."/>
            <person name="Rossello-Mora R."/>
            <person name="Ramos J.L."/>
        </authorList>
    </citation>
    <scope>NUCLEOTIDE SEQUENCE</scope>
</reference>
<keyword evidence="2" id="KW-0378">Hydrolase</keyword>
<protein>
    <submittedName>
        <fullName evidence="2">Succinyl-diaminopimelate desuccinylase</fullName>
        <ecNumber evidence="2">3.5.1.18</ecNumber>
    </submittedName>
</protein>
<feature type="domain" description="Peptidase M20 dimerisation" evidence="1">
    <location>
        <begin position="2"/>
        <end position="87"/>
    </location>
</feature>
<accession>D9PGJ3</accession>
<dbReference type="SUPFAM" id="SSF55031">
    <property type="entry name" value="Bacterial exopeptidase dimerisation domain"/>
    <property type="match status" value="1"/>
</dbReference>
<evidence type="ECO:0000313" key="2">
    <source>
        <dbReference type="EMBL" id="EFK97326.1"/>
    </source>
</evidence>
<dbReference type="EMBL" id="ADZX01000253">
    <property type="protein sequence ID" value="EFK97326.1"/>
    <property type="molecule type" value="Genomic_DNA"/>
</dbReference>
<sequence>MGRRGSINGKITIKGRQGHAAYPEKSINPVHDIAPILASIAGVNLDDGDDYFAPSKLVITDIRAGMEVTNVTPGELKMMFNVRNSTKQI</sequence>
<name>D9PGJ3_9ZZZZ</name>
<dbReference type="InterPro" id="IPR036264">
    <property type="entry name" value="Bact_exopeptidase_dim_dom"/>
</dbReference>
<dbReference type="Gene3D" id="3.30.70.360">
    <property type="match status" value="1"/>
</dbReference>
<organism evidence="2">
    <name type="scientific">sediment metagenome</name>
    <dbReference type="NCBI Taxonomy" id="749907"/>
    <lineage>
        <taxon>unclassified sequences</taxon>
        <taxon>metagenomes</taxon>
        <taxon>ecological metagenomes</taxon>
    </lineage>
</organism>
<dbReference type="GO" id="GO:0009014">
    <property type="term" value="F:succinyl-diaminopimelate desuccinylase activity"/>
    <property type="evidence" value="ECO:0007669"/>
    <property type="project" value="UniProtKB-EC"/>
</dbReference>
<gene>
    <name evidence="2" type="primary">dapE</name>
    <name evidence="2" type="ORF">LDC_0640</name>
</gene>